<proteinExistence type="predicted"/>
<dbReference type="PANTHER" id="PTHR22642:SF2">
    <property type="entry name" value="PROTEIN LONG AFTER FAR-RED 3"/>
    <property type="match status" value="1"/>
</dbReference>
<organism evidence="3 4">
    <name type="scientific">Rhizorhabdus histidinilytica</name>
    <dbReference type="NCBI Taxonomy" id="439228"/>
    <lineage>
        <taxon>Bacteria</taxon>
        <taxon>Pseudomonadati</taxon>
        <taxon>Pseudomonadota</taxon>
        <taxon>Alphaproteobacteria</taxon>
        <taxon>Sphingomonadales</taxon>
        <taxon>Sphingomonadaceae</taxon>
        <taxon>Rhizorhabdus</taxon>
    </lineage>
</organism>
<dbReference type="GO" id="GO:0016810">
    <property type="term" value="F:hydrolase activity, acting on carbon-nitrogen (but not peptide) bonds"/>
    <property type="evidence" value="ECO:0007669"/>
    <property type="project" value="InterPro"/>
</dbReference>
<accession>A0A1T5G2D5</accession>
<dbReference type="InterPro" id="IPR033932">
    <property type="entry name" value="YtcJ-like"/>
</dbReference>
<evidence type="ECO:0000256" key="1">
    <source>
        <dbReference type="SAM" id="SignalP"/>
    </source>
</evidence>
<dbReference type="OrthoDB" id="9811399at2"/>
<name>A0A1T5G2D5_9SPHN</name>
<dbReference type="Gene3D" id="2.30.40.10">
    <property type="entry name" value="Urease, subunit C, domain 1"/>
    <property type="match status" value="1"/>
</dbReference>
<dbReference type="CDD" id="cd01300">
    <property type="entry name" value="YtcJ_like"/>
    <property type="match status" value="1"/>
</dbReference>
<dbReference type="InterPro" id="IPR013108">
    <property type="entry name" value="Amidohydro_3"/>
</dbReference>
<keyword evidence="4" id="KW-1185">Reference proteome</keyword>
<dbReference type="InterPro" id="IPR011059">
    <property type="entry name" value="Metal-dep_hydrolase_composite"/>
</dbReference>
<dbReference type="Gene3D" id="3.20.20.140">
    <property type="entry name" value="Metal-dependent hydrolases"/>
    <property type="match status" value="1"/>
</dbReference>
<evidence type="ECO:0000259" key="2">
    <source>
        <dbReference type="Pfam" id="PF07969"/>
    </source>
</evidence>
<evidence type="ECO:0000313" key="4">
    <source>
        <dbReference type="Proteomes" id="UP000189818"/>
    </source>
</evidence>
<feature type="signal peptide" evidence="1">
    <location>
        <begin position="1"/>
        <end position="25"/>
    </location>
</feature>
<dbReference type="Pfam" id="PF07969">
    <property type="entry name" value="Amidohydro_3"/>
    <property type="match status" value="1"/>
</dbReference>
<evidence type="ECO:0000313" key="3">
    <source>
        <dbReference type="EMBL" id="SKC02633.1"/>
    </source>
</evidence>
<dbReference type="SUPFAM" id="SSF51556">
    <property type="entry name" value="Metallo-dependent hydrolases"/>
    <property type="match status" value="1"/>
</dbReference>
<dbReference type="SUPFAM" id="SSF51338">
    <property type="entry name" value="Composite domain of metallo-dependent hydrolases"/>
    <property type="match status" value="1"/>
</dbReference>
<dbReference type="AlphaFoldDB" id="A0A1T5G2D5"/>
<gene>
    <name evidence="3" type="ORF">SAMN06295920_111190</name>
</gene>
<dbReference type="InterPro" id="IPR032466">
    <property type="entry name" value="Metal_Hydrolase"/>
</dbReference>
<protein>
    <recommendedName>
        <fullName evidence="2">Amidohydrolase 3 domain-containing protein</fullName>
    </recommendedName>
</protein>
<dbReference type="Proteomes" id="UP000189818">
    <property type="component" value="Unassembled WGS sequence"/>
</dbReference>
<dbReference type="EMBL" id="FUYM01000011">
    <property type="protein sequence ID" value="SKC02633.1"/>
    <property type="molecule type" value="Genomic_DNA"/>
</dbReference>
<feature type="chain" id="PRO_5012549758" description="Amidohydrolase 3 domain-containing protein" evidence="1">
    <location>
        <begin position="26"/>
        <end position="569"/>
    </location>
</feature>
<feature type="domain" description="Amidohydrolase 3" evidence="2">
    <location>
        <begin position="84"/>
        <end position="565"/>
    </location>
</feature>
<dbReference type="Gene3D" id="3.10.310.70">
    <property type="match status" value="1"/>
</dbReference>
<sequence length="569" mass="60255">MYKTTRTMTMLALLAGTFLLSPAQAQLEGAAAEPPPVAADTMYVNARVRTPDGWKTGLAVAGETIVAVGSEQELAAYRTPKTHVVDLGGATVLPGLVDMHVHAVSAGLDAANCRFRQGSKPAEIIETVKACVARAKPGSWIVGGQWDGASFGTSAPHRALLDRIAPNNPVLLRDVSLHSAWVNGAALAAGGITRDTPNPDGGIIEKDKAGNPTGILRERAAMKLLEKVPQPDTPAMVDALRSATRTMLSLGITSYEDALLTTPAAKAYAALADAGELYQHVRTCMWEPDQALIASRNLYARPGLEMGCVKMMLDGVPTDAHTAAMHDDYADTTGVTDPARRKGLLLVAPDQISAKLTRYDAAGLTVKLHATGDAAVHAALDGIEAARKANGITGMRHEIAHANFVLPADFARAGAIGATFEFSPYVWFPNSVIKDVIKAVGPTRMEHFSPVKSALDAALPVTVGSDWPVVPAADPWLAMETLVTRQAPGGIGDPISPQERISVAQAVDLFTRAAARQLGIGDRTGSIERGKRADLIVIDRDIFAIPATDIHNTKVLRTIISGKERYTRP</sequence>
<dbReference type="RefSeq" id="WP_079650190.1">
    <property type="nucleotide sequence ID" value="NZ_FUYM01000011.1"/>
</dbReference>
<keyword evidence="1" id="KW-0732">Signal</keyword>
<dbReference type="PANTHER" id="PTHR22642">
    <property type="entry name" value="IMIDAZOLONEPROPIONASE"/>
    <property type="match status" value="1"/>
</dbReference>
<reference evidence="4" key="1">
    <citation type="submission" date="2017-02" db="EMBL/GenBank/DDBJ databases">
        <authorList>
            <person name="Varghese N."/>
            <person name="Submissions S."/>
        </authorList>
    </citation>
    <scope>NUCLEOTIDE SEQUENCE [LARGE SCALE GENOMIC DNA]</scope>
    <source>
        <strain evidence="4">UM2</strain>
    </source>
</reference>